<accession>A0A1E3NZK4</accession>
<protein>
    <submittedName>
        <fullName evidence="2">Uncharacterized protein</fullName>
    </submittedName>
</protein>
<dbReference type="OrthoDB" id="3981261at2759"/>
<feature type="compositionally biased region" description="Polar residues" evidence="1">
    <location>
        <begin position="33"/>
        <end position="45"/>
    </location>
</feature>
<gene>
    <name evidence="2" type="ORF">WICANDRAFT_80623</name>
</gene>
<evidence type="ECO:0000313" key="2">
    <source>
        <dbReference type="EMBL" id="ODQ58488.1"/>
    </source>
</evidence>
<dbReference type="GeneID" id="30202343"/>
<feature type="region of interest" description="Disordered" evidence="1">
    <location>
        <begin position="1"/>
        <end position="158"/>
    </location>
</feature>
<dbReference type="EMBL" id="KV454212">
    <property type="protein sequence ID" value="ODQ58488.1"/>
    <property type="molecule type" value="Genomic_DNA"/>
</dbReference>
<evidence type="ECO:0000313" key="3">
    <source>
        <dbReference type="Proteomes" id="UP000094112"/>
    </source>
</evidence>
<dbReference type="PANTHER" id="PTHR28061:SF1">
    <property type="entry name" value="INO80 COMPLEX SUBUNIT 4"/>
    <property type="match status" value="1"/>
</dbReference>
<dbReference type="Pfam" id="PF08193">
    <property type="entry name" value="INO80_Ies4"/>
    <property type="match status" value="1"/>
</dbReference>
<name>A0A1E3NZK4_WICAA</name>
<feature type="compositionally biased region" description="Low complexity" evidence="1">
    <location>
        <begin position="105"/>
        <end position="131"/>
    </location>
</feature>
<organism evidence="2 3">
    <name type="scientific">Wickerhamomyces anomalus (strain ATCC 58044 / CBS 1984 / NCYC 433 / NRRL Y-366-8)</name>
    <name type="common">Yeast</name>
    <name type="synonym">Hansenula anomala</name>
    <dbReference type="NCBI Taxonomy" id="683960"/>
    <lineage>
        <taxon>Eukaryota</taxon>
        <taxon>Fungi</taxon>
        <taxon>Dikarya</taxon>
        <taxon>Ascomycota</taxon>
        <taxon>Saccharomycotina</taxon>
        <taxon>Saccharomycetes</taxon>
        <taxon>Phaffomycetales</taxon>
        <taxon>Wickerhamomycetaceae</taxon>
        <taxon>Wickerhamomyces</taxon>
    </lineage>
</organism>
<dbReference type="AlphaFoldDB" id="A0A1E3NZK4"/>
<keyword evidence="3" id="KW-1185">Reference proteome</keyword>
<sequence length="255" mass="26723">MAKSMIVTLNVPSESLRKFPAADFTPKKRRKSSTSNAHPSTNIATPTPVKKESSLNTPIPNSRGSTPSALEDGRRRARGGRGGAKGSKRSLLSSPAPEGSIKQETPSTAPATSSTSSTNHPTVKSTLSKSVGTGGGSSGANGDDDKLDKSGAPVRKWTKKPIDIISFTGYNIEFKSWTGAAKGKEDKVVKPKDEEGEKDVNKGSFKVQIKLNNKALDVDEDNAGGDSRDQSPALMDDASSIVTTPEGSNAMTPVP</sequence>
<dbReference type="PANTHER" id="PTHR28061">
    <property type="entry name" value="INO EIGHTY SUBUNIT 4"/>
    <property type="match status" value="1"/>
</dbReference>
<dbReference type="RefSeq" id="XP_019037695.1">
    <property type="nucleotide sequence ID" value="XM_019185097.1"/>
</dbReference>
<dbReference type="Proteomes" id="UP000094112">
    <property type="component" value="Unassembled WGS sequence"/>
</dbReference>
<dbReference type="GO" id="GO:0006338">
    <property type="term" value="P:chromatin remodeling"/>
    <property type="evidence" value="ECO:0007669"/>
    <property type="project" value="InterPro"/>
</dbReference>
<feature type="region of interest" description="Disordered" evidence="1">
    <location>
        <begin position="180"/>
        <end position="202"/>
    </location>
</feature>
<dbReference type="GO" id="GO:0031011">
    <property type="term" value="C:Ino80 complex"/>
    <property type="evidence" value="ECO:0007669"/>
    <property type="project" value="InterPro"/>
</dbReference>
<dbReference type="InterPro" id="IPR013175">
    <property type="entry name" value="INO80_su_Ies4"/>
</dbReference>
<proteinExistence type="predicted"/>
<evidence type="ECO:0000256" key="1">
    <source>
        <dbReference type="SAM" id="MobiDB-lite"/>
    </source>
</evidence>
<reference evidence="2 3" key="1">
    <citation type="journal article" date="2016" name="Proc. Natl. Acad. Sci. U.S.A.">
        <title>Comparative genomics of biotechnologically important yeasts.</title>
        <authorList>
            <person name="Riley R."/>
            <person name="Haridas S."/>
            <person name="Wolfe K.H."/>
            <person name="Lopes M.R."/>
            <person name="Hittinger C.T."/>
            <person name="Goeker M."/>
            <person name="Salamov A.A."/>
            <person name="Wisecaver J.H."/>
            <person name="Long T.M."/>
            <person name="Calvey C.H."/>
            <person name="Aerts A.L."/>
            <person name="Barry K.W."/>
            <person name="Choi C."/>
            <person name="Clum A."/>
            <person name="Coughlan A.Y."/>
            <person name="Deshpande S."/>
            <person name="Douglass A.P."/>
            <person name="Hanson S.J."/>
            <person name="Klenk H.-P."/>
            <person name="LaButti K.M."/>
            <person name="Lapidus A."/>
            <person name="Lindquist E.A."/>
            <person name="Lipzen A.M."/>
            <person name="Meier-Kolthoff J.P."/>
            <person name="Ohm R.A."/>
            <person name="Otillar R.P."/>
            <person name="Pangilinan J.L."/>
            <person name="Peng Y."/>
            <person name="Rokas A."/>
            <person name="Rosa C.A."/>
            <person name="Scheuner C."/>
            <person name="Sibirny A.A."/>
            <person name="Slot J.C."/>
            <person name="Stielow J.B."/>
            <person name="Sun H."/>
            <person name="Kurtzman C.P."/>
            <person name="Blackwell M."/>
            <person name="Grigoriev I.V."/>
            <person name="Jeffries T.W."/>
        </authorList>
    </citation>
    <scope>NUCLEOTIDE SEQUENCE [LARGE SCALE GENOMIC DNA]</scope>
    <source>
        <strain evidence="3">ATCC 58044 / CBS 1984 / NCYC 433 / NRRL Y-366-8</strain>
    </source>
</reference>
<feature type="compositionally biased region" description="Polar residues" evidence="1">
    <location>
        <begin position="240"/>
        <end position="255"/>
    </location>
</feature>
<feature type="region of interest" description="Disordered" evidence="1">
    <location>
        <begin position="215"/>
        <end position="255"/>
    </location>
</feature>
<feature type="compositionally biased region" description="Basic and acidic residues" evidence="1">
    <location>
        <begin position="182"/>
        <end position="201"/>
    </location>
</feature>
<feature type="compositionally biased region" description="Polar residues" evidence="1">
    <location>
        <begin position="54"/>
        <end position="68"/>
    </location>
</feature>